<proteinExistence type="predicted"/>
<evidence type="ECO:0000259" key="1">
    <source>
        <dbReference type="Pfam" id="PF00668"/>
    </source>
</evidence>
<dbReference type="Gene3D" id="3.30.559.10">
    <property type="entry name" value="Chloramphenicol acetyltransferase-like domain"/>
    <property type="match status" value="1"/>
</dbReference>
<dbReference type="RefSeq" id="WP_200750292.1">
    <property type="nucleotide sequence ID" value="NZ_JAEOAH010000045.1"/>
</dbReference>
<name>A0ABS1HC40_9BACL</name>
<comment type="caution">
    <text evidence="2">The sequence shown here is derived from an EMBL/GenBank/DDBJ whole genome shotgun (WGS) entry which is preliminary data.</text>
</comment>
<evidence type="ECO:0000313" key="2">
    <source>
        <dbReference type="EMBL" id="MBK3496984.1"/>
    </source>
</evidence>
<dbReference type="InterPro" id="IPR023213">
    <property type="entry name" value="CAT-like_dom_sf"/>
</dbReference>
<organism evidence="2 3">
    <name type="scientific">Viridibacillus soli</name>
    <dbReference type="NCBI Taxonomy" id="2798301"/>
    <lineage>
        <taxon>Bacteria</taxon>
        <taxon>Bacillati</taxon>
        <taxon>Bacillota</taxon>
        <taxon>Bacilli</taxon>
        <taxon>Bacillales</taxon>
        <taxon>Caryophanaceae</taxon>
        <taxon>Viridibacillus</taxon>
    </lineage>
</organism>
<protein>
    <recommendedName>
        <fullName evidence="1">Condensation domain-containing protein</fullName>
    </recommendedName>
</protein>
<keyword evidence="3" id="KW-1185">Reference proteome</keyword>
<sequence length="147" mass="17180">MGKVSNPVQIVLKEIDLPLYFEERVGDCTTILNEIRDNELKKGIDLTTEPLRIRLVNGANHEKIMILTYHHILWDGWSSGILIDSFTRFNEIEVDKELPSKIKVTPWREYIKLVRNRDIDGEKKYWANYLDGVERNEISPSLLTINI</sequence>
<dbReference type="InterPro" id="IPR001242">
    <property type="entry name" value="Condensation_dom"/>
</dbReference>
<reference evidence="2 3" key="1">
    <citation type="submission" date="2020-12" db="EMBL/GenBank/DDBJ databases">
        <title>YIM B01967 draft genome.</title>
        <authorList>
            <person name="Yan X."/>
        </authorList>
    </citation>
    <scope>NUCLEOTIDE SEQUENCE [LARGE SCALE GENOMIC DNA]</scope>
    <source>
        <strain evidence="2 3">YIM B01967</strain>
    </source>
</reference>
<dbReference type="EMBL" id="JAEOAH010000045">
    <property type="protein sequence ID" value="MBK3496984.1"/>
    <property type="molecule type" value="Genomic_DNA"/>
</dbReference>
<dbReference type="SUPFAM" id="SSF52777">
    <property type="entry name" value="CoA-dependent acyltransferases"/>
    <property type="match status" value="1"/>
</dbReference>
<feature type="domain" description="Condensation" evidence="1">
    <location>
        <begin position="4"/>
        <end position="135"/>
    </location>
</feature>
<evidence type="ECO:0000313" key="3">
    <source>
        <dbReference type="Proteomes" id="UP000618943"/>
    </source>
</evidence>
<accession>A0ABS1HC40</accession>
<dbReference type="Proteomes" id="UP000618943">
    <property type="component" value="Unassembled WGS sequence"/>
</dbReference>
<dbReference type="Gene3D" id="3.30.559.30">
    <property type="entry name" value="Nonribosomal peptide synthetase, condensation domain"/>
    <property type="match status" value="1"/>
</dbReference>
<gene>
    <name evidence="2" type="ORF">JFL43_19395</name>
</gene>
<dbReference type="Pfam" id="PF00668">
    <property type="entry name" value="Condensation"/>
    <property type="match status" value="1"/>
</dbReference>